<proteinExistence type="predicted"/>
<reference evidence="1" key="1">
    <citation type="submission" date="2014-09" db="EMBL/GenBank/DDBJ databases">
        <authorList>
            <person name="Magalhaes I.L.F."/>
            <person name="Oliveira U."/>
            <person name="Santos F.R."/>
            <person name="Vidigal T.H.D.A."/>
            <person name="Brescovit A.D."/>
            <person name="Santos A.J."/>
        </authorList>
    </citation>
    <scope>NUCLEOTIDE SEQUENCE</scope>
    <source>
        <tissue evidence="1">Shoot tissue taken approximately 20 cm above the soil surface</tissue>
    </source>
</reference>
<sequence length="18" mass="1808">MGVPNSEKKGLRPAGVPA</sequence>
<dbReference type="AlphaFoldDB" id="A0A0A9FE52"/>
<organism evidence="1">
    <name type="scientific">Arundo donax</name>
    <name type="common">Giant reed</name>
    <name type="synonym">Donax arundinaceus</name>
    <dbReference type="NCBI Taxonomy" id="35708"/>
    <lineage>
        <taxon>Eukaryota</taxon>
        <taxon>Viridiplantae</taxon>
        <taxon>Streptophyta</taxon>
        <taxon>Embryophyta</taxon>
        <taxon>Tracheophyta</taxon>
        <taxon>Spermatophyta</taxon>
        <taxon>Magnoliopsida</taxon>
        <taxon>Liliopsida</taxon>
        <taxon>Poales</taxon>
        <taxon>Poaceae</taxon>
        <taxon>PACMAD clade</taxon>
        <taxon>Arundinoideae</taxon>
        <taxon>Arundineae</taxon>
        <taxon>Arundo</taxon>
    </lineage>
</organism>
<name>A0A0A9FE52_ARUDO</name>
<dbReference type="EMBL" id="GBRH01186571">
    <property type="protein sequence ID" value="JAE11325.1"/>
    <property type="molecule type" value="Transcribed_RNA"/>
</dbReference>
<reference evidence="1" key="2">
    <citation type="journal article" date="2015" name="Data Brief">
        <title>Shoot transcriptome of the giant reed, Arundo donax.</title>
        <authorList>
            <person name="Barrero R.A."/>
            <person name="Guerrero F.D."/>
            <person name="Moolhuijzen P."/>
            <person name="Goolsby J.A."/>
            <person name="Tidwell J."/>
            <person name="Bellgard S.E."/>
            <person name="Bellgard M.I."/>
        </authorList>
    </citation>
    <scope>NUCLEOTIDE SEQUENCE</scope>
    <source>
        <tissue evidence="1">Shoot tissue taken approximately 20 cm above the soil surface</tissue>
    </source>
</reference>
<accession>A0A0A9FE52</accession>
<evidence type="ECO:0000313" key="1">
    <source>
        <dbReference type="EMBL" id="JAE11325.1"/>
    </source>
</evidence>
<protein>
    <submittedName>
        <fullName evidence="1">Uncharacterized protein</fullName>
    </submittedName>
</protein>